<feature type="transmembrane region" description="Helical" evidence="1">
    <location>
        <begin position="128"/>
        <end position="147"/>
    </location>
</feature>
<comment type="caution">
    <text evidence="2">The sequence shown here is derived from an EMBL/GenBank/DDBJ whole genome shotgun (WGS) entry which is preliminary data.</text>
</comment>
<keyword evidence="1" id="KW-1133">Transmembrane helix</keyword>
<dbReference type="EMBL" id="MDGQ01000003">
    <property type="protein sequence ID" value="OEK06332.1"/>
    <property type="molecule type" value="Genomic_DNA"/>
</dbReference>
<dbReference type="Pfam" id="PF14126">
    <property type="entry name" value="DUF4293"/>
    <property type="match status" value="1"/>
</dbReference>
<reference evidence="2 3" key="1">
    <citation type="submission" date="2016-08" db="EMBL/GenBank/DDBJ databases">
        <title>Draft genome of Fabibacter sp. strain SK-8.</title>
        <authorList>
            <person name="Wong S.-K."/>
            <person name="Hamasaki K."/>
            <person name="Yoshizawa S."/>
        </authorList>
    </citation>
    <scope>NUCLEOTIDE SEQUENCE [LARGE SCALE GENOMIC DNA]</scope>
    <source>
        <strain evidence="2 3">SK-8</strain>
    </source>
</reference>
<name>A0A1E5T4M6_9BACT</name>
<sequence length="165" mass="18231">MIQRIQTVLLLCVAVCMGMVLAYFIWAEVNESNNTVSVMTAFKMEVIDTAGTLSDKSDDTVVSTTSTWYIGVLAIAASLVAIFSVFQFKNRLNQMKLGALNALLMAATLGLSFYNISEFEKISPEIQGSIQAGFFFPAAAMILNILANRFIRKDEKLVKSVDRIR</sequence>
<keyword evidence="1" id="KW-0472">Membrane</keyword>
<keyword evidence="1" id="KW-0812">Transmembrane</keyword>
<feature type="transmembrane region" description="Helical" evidence="1">
    <location>
        <begin position="68"/>
        <end position="86"/>
    </location>
</feature>
<keyword evidence="3" id="KW-1185">Reference proteome</keyword>
<evidence type="ECO:0000256" key="1">
    <source>
        <dbReference type="SAM" id="Phobius"/>
    </source>
</evidence>
<accession>A0A1E5T4M6</accession>
<gene>
    <name evidence="2" type="ORF">BFP71_01255</name>
</gene>
<proteinExistence type="predicted"/>
<evidence type="ECO:0000313" key="3">
    <source>
        <dbReference type="Proteomes" id="UP000095552"/>
    </source>
</evidence>
<feature type="transmembrane region" description="Helical" evidence="1">
    <location>
        <begin position="7"/>
        <end position="26"/>
    </location>
</feature>
<evidence type="ECO:0008006" key="4">
    <source>
        <dbReference type="Google" id="ProtNLM"/>
    </source>
</evidence>
<dbReference type="Proteomes" id="UP000095552">
    <property type="component" value="Unassembled WGS sequence"/>
</dbReference>
<dbReference type="AlphaFoldDB" id="A0A1E5T4M6"/>
<protein>
    <recommendedName>
        <fullName evidence="4">DUF4293 domain-containing protein</fullName>
    </recommendedName>
</protein>
<evidence type="ECO:0000313" key="2">
    <source>
        <dbReference type="EMBL" id="OEK06332.1"/>
    </source>
</evidence>
<dbReference type="OrthoDB" id="594989at2"/>
<dbReference type="RefSeq" id="WP_069833643.1">
    <property type="nucleotide sequence ID" value="NZ_MDGQ01000003.1"/>
</dbReference>
<dbReference type="STRING" id="1563681.BFP71_01255"/>
<dbReference type="InterPro" id="IPR025635">
    <property type="entry name" value="DUF4293"/>
</dbReference>
<organism evidence="2 3">
    <name type="scientific">Roseivirga misakiensis</name>
    <dbReference type="NCBI Taxonomy" id="1563681"/>
    <lineage>
        <taxon>Bacteria</taxon>
        <taxon>Pseudomonadati</taxon>
        <taxon>Bacteroidota</taxon>
        <taxon>Cytophagia</taxon>
        <taxon>Cytophagales</taxon>
        <taxon>Roseivirgaceae</taxon>
        <taxon>Roseivirga</taxon>
    </lineage>
</organism>
<feature type="transmembrane region" description="Helical" evidence="1">
    <location>
        <begin position="98"/>
        <end position="116"/>
    </location>
</feature>